<proteinExistence type="predicted"/>
<dbReference type="Proteomes" id="UP001422074">
    <property type="component" value="Unassembled WGS sequence"/>
</dbReference>
<name>A0ABU9WY35_9MICC</name>
<keyword evidence="2" id="KW-1185">Reference proteome</keyword>
<protein>
    <recommendedName>
        <fullName evidence="3">Transposase</fullName>
    </recommendedName>
</protein>
<comment type="caution">
    <text evidence="1">The sequence shown here is derived from an EMBL/GenBank/DDBJ whole genome shotgun (WGS) entry which is preliminary data.</text>
</comment>
<dbReference type="EMBL" id="JBDFRB010000004">
    <property type="protein sequence ID" value="MEN2744108.1"/>
    <property type="molecule type" value="Genomic_DNA"/>
</dbReference>
<reference evidence="1 2" key="1">
    <citation type="submission" date="2024-05" db="EMBL/GenBank/DDBJ databases">
        <title>Sinomonas sp. nov., isolated from a waste landfill.</title>
        <authorList>
            <person name="Zhao Y."/>
        </authorList>
    </citation>
    <scope>NUCLEOTIDE SEQUENCE [LARGE SCALE GENOMIC DNA]</scope>
    <source>
        <strain evidence="1 2">CCTCC AB2014300</strain>
    </source>
</reference>
<dbReference type="RefSeq" id="WP_345883921.1">
    <property type="nucleotide sequence ID" value="NZ_JBDFRB010000004.1"/>
</dbReference>
<organism evidence="1 2">
    <name type="scientific">Sinomonas halotolerans</name>
    <dbReference type="NCBI Taxonomy" id="1644133"/>
    <lineage>
        <taxon>Bacteria</taxon>
        <taxon>Bacillati</taxon>
        <taxon>Actinomycetota</taxon>
        <taxon>Actinomycetes</taxon>
        <taxon>Micrococcales</taxon>
        <taxon>Micrococcaceae</taxon>
        <taxon>Sinomonas</taxon>
    </lineage>
</organism>
<accession>A0ABU9WY35</accession>
<evidence type="ECO:0000313" key="1">
    <source>
        <dbReference type="EMBL" id="MEN2744108.1"/>
    </source>
</evidence>
<gene>
    <name evidence="1" type="ORF">ABCQ75_06085</name>
</gene>
<sequence length="58" mass="6633">MPDRSGAEYLHWSFVHVGRVGVQCFVGEVSLSSRTHRTWIGDPHSGQLLEYCWRSESV</sequence>
<evidence type="ECO:0000313" key="2">
    <source>
        <dbReference type="Proteomes" id="UP001422074"/>
    </source>
</evidence>
<evidence type="ECO:0008006" key="3">
    <source>
        <dbReference type="Google" id="ProtNLM"/>
    </source>
</evidence>